<organism evidence="2 3">
    <name type="scientific">Aminobacter niigataensis</name>
    <dbReference type="NCBI Taxonomy" id="83265"/>
    <lineage>
        <taxon>Bacteria</taxon>
        <taxon>Pseudomonadati</taxon>
        <taxon>Pseudomonadota</taxon>
        <taxon>Alphaproteobacteria</taxon>
        <taxon>Hyphomicrobiales</taxon>
        <taxon>Phyllobacteriaceae</taxon>
        <taxon>Aminobacter</taxon>
    </lineage>
</organism>
<feature type="transmembrane region" description="Helical" evidence="1">
    <location>
        <begin position="12"/>
        <end position="36"/>
    </location>
</feature>
<keyword evidence="1" id="KW-0812">Transmembrane</keyword>
<dbReference type="RefSeq" id="WP_183261062.1">
    <property type="nucleotide sequence ID" value="NZ_BAAAVZ010000008.1"/>
</dbReference>
<keyword evidence="3" id="KW-1185">Reference proteome</keyword>
<dbReference type="Proteomes" id="UP000539538">
    <property type="component" value="Unassembled WGS sequence"/>
</dbReference>
<proteinExistence type="predicted"/>
<evidence type="ECO:0000313" key="3">
    <source>
        <dbReference type="Proteomes" id="UP000539538"/>
    </source>
</evidence>
<keyword evidence="1" id="KW-0472">Membrane</keyword>
<evidence type="ECO:0008006" key="4">
    <source>
        <dbReference type="Google" id="ProtNLM"/>
    </source>
</evidence>
<feature type="transmembrane region" description="Helical" evidence="1">
    <location>
        <begin position="42"/>
        <end position="60"/>
    </location>
</feature>
<evidence type="ECO:0000256" key="1">
    <source>
        <dbReference type="SAM" id="Phobius"/>
    </source>
</evidence>
<name>A0ABR6KXV1_9HYPH</name>
<accession>A0ABR6KXV1</accession>
<keyword evidence="1" id="KW-1133">Transmembrane helix</keyword>
<protein>
    <recommendedName>
        <fullName evidence="4">2TM domain-containing protein</fullName>
    </recommendedName>
</protein>
<reference evidence="2 3" key="1">
    <citation type="submission" date="2020-08" db="EMBL/GenBank/DDBJ databases">
        <title>Genomic Encyclopedia of Type Strains, Phase IV (KMG-IV): sequencing the most valuable type-strain genomes for metagenomic binning, comparative biology and taxonomic classification.</title>
        <authorList>
            <person name="Goeker M."/>
        </authorList>
    </citation>
    <scope>NUCLEOTIDE SEQUENCE [LARGE SCALE GENOMIC DNA]</scope>
    <source>
        <strain evidence="2 3">DSM 7050</strain>
    </source>
</reference>
<dbReference type="EMBL" id="JACHOT010000001">
    <property type="protein sequence ID" value="MBB4649255.1"/>
    <property type="molecule type" value="Genomic_DNA"/>
</dbReference>
<evidence type="ECO:0000313" key="2">
    <source>
        <dbReference type="EMBL" id="MBB4649255.1"/>
    </source>
</evidence>
<sequence length="84" mass="9878">MKERVKKPGYMLRAVMAWCIFNTILFVTLGILVYLLTPFLDRWFVVIPILVGVIVSEWVIMAETIAPIVKEWIAQEEWVEEKRP</sequence>
<comment type="caution">
    <text evidence="2">The sequence shown here is derived from an EMBL/GenBank/DDBJ whole genome shotgun (WGS) entry which is preliminary data.</text>
</comment>
<gene>
    <name evidence="2" type="ORF">GGQ99_000977</name>
</gene>